<feature type="compositionally biased region" description="Low complexity" evidence="2">
    <location>
        <begin position="178"/>
        <end position="200"/>
    </location>
</feature>
<dbReference type="PROSITE" id="PS50005">
    <property type="entry name" value="TPR"/>
    <property type="match status" value="1"/>
</dbReference>
<feature type="signal peptide" evidence="4">
    <location>
        <begin position="1"/>
        <end position="27"/>
    </location>
</feature>
<dbReference type="Proteomes" id="UP000500806">
    <property type="component" value="Chromosome"/>
</dbReference>
<keyword evidence="3" id="KW-0472">Membrane</keyword>
<evidence type="ECO:0000313" key="5">
    <source>
        <dbReference type="EMBL" id="QKM62810.1"/>
    </source>
</evidence>
<keyword evidence="6" id="KW-1185">Reference proteome</keyword>
<organism evidence="5 6">
    <name type="scientific">Polynucleobacter antarcticus</name>
    <dbReference type="NCBI Taxonomy" id="1743162"/>
    <lineage>
        <taxon>Bacteria</taxon>
        <taxon>Pseudomonadati</taxon>
        <taxon>Pseudomonadota</taxon>
        <taxon>Betaproteobacteria</taxon>
        <taxon>Burkholderiales</taxon>
        <taxon>Burkholderiaceae</taxon>
        <taxon>Polynucleobacter</taxon>
    </lineage>
</organism>
<dbReference type="InterPro" id="IPR019734">
    <property type="entry name" value="TPR_rpt"/>
</dbReference>
<keyword evidence="3" id="KW-1133">Transmembrane helix</keyword>
<feature type="compositionally biased region" description="Polar residues" evidence="2">
    <location>
        <begin position="157"/>
        <end position="170"/>
    </location>
</feature>
<dbReference type="KEGG" id="pani:DCO16_06925"/>
<keyword evidence="1" id="KW-0802">TPR repeat</keyword>
<dbReference type="InterPro" id="IPR011990">
    <property type="entry name" value="TPR-like_helical_dom_sf"/>
</dbReference>
<feature type="compositionally biased region" description="Polar residues" evidence="2">
    <location>
        <begin position="254"/>
        <end position="265"/>
    </location>
</feature>
<accession>A0A6M9PIT0</accession>
<feature type="region of interest" description="Disordered" evidence="2">
    <location>
        <begin position="248"/>
        <end position="304"/>
    </location>
</feature>
<dbReference type="AlphaFoldDB" id="A0A6M9PIT0"/>
<dbReference type="EMBL" id="CP028941">
    <property type="protein sequence ID" value="QKM62810.1"/>
    <property type="molecule type" value="Genomic_DNA"/>
</dbReference>
<feature type="repeat" description="TPR" evidence="1">
    <location>
        <begin position="61"/>
        <end position="94"/>
    </location>
</feature>
<keyword evidence="3" id="KW-0812">Transmembrane</keyword>
<feature type="region of interest" description="Disordered" evidence="2">
    <location>
        <begin position="157"/>
        <end position="200"/>
    </location>
</feature>
<evidence type="ECO:0000313" key="6">
    <source>
        <dbReference type="Proteomes" id="UP000500806"/>
    </source>
</evidence>
<proteinExistence type="predicted"/>
<gene>
    <name evidence="5" type="ORF">DCO16_06925</name>
</gene>
<protein>
    <submittedName>
        <fullName evidence="5">Uncharacterized protein</fullName>
    </submittedName>
</protein>
<sequence>MKAPKLLNILASIFATAFLLTSQMTMAEPSLSEVYKAVQSGQLAKADSMMKEVLVNHPNSAKANYVAAELYLKQGQVEVARNYFIKAQNLAPGLPFAQAESVQKLQTQLASTAVASSASPNLSPDSIVSNPIFWGLIAILVVGVIIVMKQRKREATQMYSASSTPHPGTSGNQGGPTGQPNSSNNPNGFSGPGTSAAPMATAAPVAPTAGMGSGLMGSLATGAALGAGMYAGQALAGSLFGNNNNANGNSAGNQVDSQAGNSHMNQVGGPASLDPNFGVRDGSSWDDNSASSWDDSGGDFMSDV</sequence>
<feature type="compositionally biased region" description="Low complexity" evidence="2">
    <location>
        <begin position="281"/>
        <end position="304"/>
    </location>
</feature>
<evidence type="ECO:0000256" key="4">
    <source>
        <dbReference type="SAM" id="SignalP"/>
    </source>
</evidence>
<reference evidence="5 6" key="1">
    <citation type="submission" date="2018-04" db="EMBL/GenBank/DDBJ databases">
        <title>Polynucleobacter sp. LimPoW16 genome.</title>
        <authorList>
            <person name="Hahn M.W."/>
        </authorList>
    </citation>
    <scope>NUCLEOTIDE SEQUENCE [LARGE SCALE GENOMIC DNA]</scope>
    <source>
        <strain evidence="5 6">LimPoW16</strain>
    </source>
</reference>
<feature type="chain" id="PRO_5026955360" evidence="4">
    <location>
        <begin position="28"/>
        <end position="304"/>
    </location>
</feature>
<evidence type="ECO:0000256" key="2">
    <source>
        <dbReference type="SAM" id="MobiDB-lite"/>
    </source>
</evidence>
<name>A0A6M9PIT0_9BURK</name>
<evidence type="ECO:0000256" key="1">
    <source>
        <dbReference type="PROSITE-ProRule" id="PRU00339"/>
    </source>
</evidence>
<evidence type="ECO:0000256" key="3">
    <source>
        <dbReference type="SAM" id="Phobius"/>
    </source>
</evidence>
<keyword evidence="4" id="KW-0732">Signal</keyword>
<feature type="transmembrane region" description="Helical" evidence="3">
    <location>
        <begin position="131"/>
        <end position="148"/>
    </location>
</feature>
<dbReference type="Gene3D" id="1.25.40.10">
    <property type="entry name" value="Tetratricopeptide repeat domain"/>
    <property type="match status" value="1"/>
</dbReference>
<dbReference type="SUPFAM" id="SSF48452">
    <property type="entry name" value="TPR-like"/>
    <property type="match status" value="1"/>
</dbReference>